<organism evidence="3 4">
    <name type="scientific">Peribacillus asahii</name>
    <dbReference type="NCBI Taxonomy" id="228899"/>
    <lineage>
        <taxon>Bacteria</taxon>
        <taxon>Bacillati</taxon>
        <taxon>Bacillota</taxon>
        <taxon>Bacilli</taxon>
        <taxon>Bacillales</taxon>
        <taxon>Bacillaceae</taxon>
        <taxon>Peribacillus</taxon>
    </lineage>
</organism>
<name>A0A398B9P2_9BACI</name>
<dbReference type="SUPFAM" id="SSF51430">
    <property type="entry name" value="NAD(P)-linked oxidoreductase"/>
    <property type="match status" value="1"/>
</dbReference>
<dbReference type="InterPro" id="IPR023210">
    <property type="entry name" value="NADP_OxRdtase_dom"/>
</dbReference>
<dbReference type="Proteomes" id="UP000266016">
    <property type="component" value="Unassembled WGS sequence"/>
</dbReference>
<feature type="domain" description="NADP-dependent oxidoreductase" evidence="2">
    <location>
        <begin position="15"/>
        <end position="315"/>
    </location>
</feature>
<dbReference type="Pfam" id="PF00248">
    <property type="entry name" value="Aldo_ket_red"/>
    <property type="match status" value="1"/>
</dbReference>
<dbReference type="PRINTS" id="PR00069">
    <property type="entry name" value="ALDKETRDTASE"/>
</dbReference>
<protein>
    <submittedName>
        <fullName evidence="3">Aldo/keto reductase</fullName>
    </submittedName>
</protein>
<proteinExistence type="predicted"/>
<comment type="caution">
    <text evidence="3">The sequence shown here is derived from an EMBL/GenBank/DDBJ whole genome shotgun (WGS) entry which is preliminary data.</text>
</comment>
<keyword evidence="4" id="KW-1185">Reference proteome</keyword>
<accession>A0A398B9P2</accession>
<dbReference type="Gene3D" id="3.20.20.100">
    <property type="entry name" value="NADP-dependent oxidoreductase domain"/>
    <property type="match status" value="1"/>
</dbReference>
<dbReference type="InterPro" id="IPR020471">
    <property type="entry name" value="AKR"/>
</dbReference>
<dbReference type="RefSeq" id="WP_119116729.1">
    <property type="nucleotide sequence ID" value="NZ_QWVS01000014.1"/>
</dbReference>
<dbReference type="PANTHER" id="PTHR43364:SF4">
    <property type="entry name" value="NAD(P)-LINKED OXIDOREDUCTASE SUPERFAMILY PROTEIN"/>
    <property type="match status" value="1"/>
</dbReference>
<dbReference type="GO" id="GO:0005829">
    <property type="term" value="C:cytosol"/>
    <property type="evidence" value="ECO:0007669"/>
    <property type="project" value="TreeGrafter"/>
</dbReference>
<dbReference type="PANTHER" id="PTHR43364">
    <property type="entry name" value="NADH-SPECIFIC METHYLGLYOXAL REDUCTASE-RELATED"/>
    <property type="match status" value="1"/>
</dbReference>
<evidence type="ECO:0000256" key="1">
    <source>
        <dbReference type="ARBA" id="ARBA00023002"/>
    </source>
</evidence>
<dbReference type="GO" id="GO:0016491">
    <property type="term" value="F:oxidoreductase activity"/>
    <property type="evidence" value="ECO:0007669"/>
    <property type="project" value="UniProtKB-KW"/>
</dbReference>
<evidence type="ECO:0000259" key="2">
    <source>
        <dbReference type="Pfam" id="PF00248"/>
    </source>
</evidence>
<gene>
    <name evidence="3" type="ORF">D1953_08375</name>
</gene>
<dbReference type="InterPro" id="IPR050523">
    <property type="entry name" value="AKR_Detox_Biosynth"/>
</dbReference>
<dbReference type="InterPro" id="IPR036812">
    <property type="entry name" value="NAD(P)_OxRdtase_dom_sf"/>
</dbReference>
<dbReference type="CDD" id="cd19079">
    <property type="entry name" value="AKR_EcYajO-like"/>
    <property type="match status" value="1"/>
</dbReference>
<keyword evidence="1" id="KW-0560">Oxidoreductase</keyword>
<dbReference type="EMBL" id="QWVS01000014">
    <property type="protein sequence ID" value="RID86695.1"/>
    <property type="molecule type" value="Genomic_DNA"/>
</dbReference>
<evidence type="ECO:0000313" key="3">
    <source>
        <dbReference type="EMBL" id="RID86695.1"/>
    </source>
</evidence>
<dbReference type="FunFam" id="3.20.20.100:FF:000004">
    <property type="entry name" value="Oxidoreductase, aldo/keto reductase"/>
    <property type="match status" value="1"/>
</dbReference>
<reference evidence="3 4" key="1">
    <citation type="submission" date="2018-08" db="EMBL/GenBank/DDBJ databases">
        <title>Bacillus jemisoniae sp. nov., Bacillus chryseoplanitiae sp. nov., Bacillus resnikiae sp. nov., and Bacillus frankliniae sp. nov., isolated from Viking spacecraft and associated surfaces.</title>
        <authorList>
            <person name="Seuylemezian A."/>
            <person name="Vaishampayan P."/>
        </authorList>
    </citation>
    <scope>NUCLEOTIDE SEQUENCE [LARGE SCALE GENOMIC DNA]</scope>
    <source>
        <strain evidence="3 4">MA001</strain>
    </source>
</reference>
<evidence type="ECO:0000313" key="4">
    <source>
        <dbReference type="Proteomes" id="UP000266016"/>
    </source>
</evidence>
<dbReference type="AlphaFoldDB" id="A0A398B9P2"/>
<sequence length="326" mass="37395">MEYVKLGNTGMDVSRIALGCMSYGDPKSGVHTWTLNEEQSRPFIKKALELGINFFDTANIYQGGTSEEIVGRALKEYANRDEIVIATKVHGTMRKRPNGSGLSRKAIMTEIDHSLRRLKTDYVDLYQIHRWDYNTPIEETMEALHDVVKAGKARYIGASSMYTWQFQKALYTAERHGWTRFVSMQNHLNLLYREEEREMLPFCREEKIGAIPWSPLARGRLTRDWEETSTRSERDEFGKTLYTATVEADRKVVEAVKEIAEKREVPRAQIALAWILQKQPVTAPIIGATKLHHLTDAVAALEIKLMPEEIQKLEEPYIPHPVAGFK</sequence>